<feature type="compositionally biased region" description="Basic residues" evidence="1">
    <location>
        <begin position="1"/>
        <end position="15"/>
    </location>
</feature>
<organism evidence="3">
    <name type="scientific">Melampsora larici-populina (strain 98AG31 / pathotype 3-4-7)</name>
    <name type="common">Poplar leaf rust fungus</name>
    <dbReference type="NCBI Taxonomy" id="747676"/>
    <lineage>
        <taxon>Eukaryota</taxon>
        <taxon>Fungi</taxon>
        <taxon>Dikarya</taxon>
        <taxon>Basidiomycota</taxon>
        <taxon>Pucciniomycotina</taxon>
        <taxon>Pucciniomycetes</taxon>
        <taxon>Pucciniales</taxon>
        <taxon>Melampsoraceae</taxon>
        <taxon>Melampsora</taxon>
    </lineage>
</organism>
<dbReference type="AlphaFoldDB" id="F4SBT6"/>
<dbReference type="EMBL" id="GL883194">
    <property type="protein sequence ID" value="EGF97886.1"/>
    <property type="molecule type" value="Genomic_DNA"/>
</dbReference>
<sequence length="115" mass="12900">MPKRIIRGLNHRPKQPKPATPLQENLAKRREQDVKDAEVANAEFVKKLKLDEEPQAEGSGSGDHPPANPTPEDVNLGDLAADEIDKEGEEVESILRNLKTPLWRFCERNSTLPND</sequence>
<dbReference type="VEuPathDB" id="FungiDB:MELLADRAFT_114002"/>
<accession>F4SBT6</accession>
<evidence type="ECO:0000256" key="1">
    <source>
        <dbReference type="SAM" id="MobiDB-lite"/>
    </source>
</evidence>
<feature type="compositionally biased region" description="Basic and acidic residues" evidence="1">
    <location>
        <begin position="26"/>
        <end position="52"/>
    </location>
</feature>
<dbReference type="HOGENOM" id="CLU_2109574_0_0_1"/>
<dbReference type="InParanoid" id="F4SBT6"/>
<reference evidence="3" key="1">
    <citation type="journal article" date="2011" name="Proc. Natl. Acad. Sci. U.S.A.">
        <title>Obligate biotrophy features unraveled by the genomic analysis of rust fungi.</title>
        <authorList>
            <person name="Duplessis S."/>
            <person name="Cuomo C.A."/>
            <person name="Lin Y.-C."/>
            <person name="Aerts A."/>
            <person name="Tisserant E."/>
            <person name="Veneault-Fourrey C."/>
            <person name="Joly D.L."/>
            <person name="Hacquard S."/>
            <person name="Amselem J."/>
            <person name="Cantarel B.L."/>
            <person name="Chiu R."/>
            <person name="Coutinho P.M."/>
            <person name="Feau N."/>
            <person name="Field M."/>
            <person name="Frey P."/>
            <person name="Gelhaye E."/>
            <person name="Goldberg J."/>
            <person name="Grabherr M.G."/>
            <person name="Kodira C.D."/>
            <person name="Kohler A."/>
            <person name="Kuees U."/>
            <person name="Lindquist E.A."/>
            <person name="Lucas S.M."/>
            <person name="Mago R."/>
            <person name="Mauceli E."/>
            <person name="Morin E."/>
            <person name="Murat C."/>
            <person name="Pangilinan J.L."/>
            <person name="Park R."/>
            <person name="Pearson M."/>
            <person name="Quesneville H."/>
            <person name="Rouhier N."/>
            <person name="Sakthikumar S."/>
            <person name="Salamov A.A."/>
            <person name="Schmutz J."/>
            <person name="Selles B."/>
            <person name="Shapiro H."/>
            <person name="Tanguay P."/>
            <person name="Tuskan G.A."/>
            <person name="Henrissat B."/>
            <person name="Van de Peer Y."/>
            <person name="Rouze P."/>
            <person name="Ellis J.G."/>
            <person name="Dodds P.N."/>
            <person name="Schein J.E."/>
            <person name="Zhong S."/>
            <person name="Hamelin R.C."/>
            <person name="Grigoriev I.V."/>
            <person name="Szabo L.J."/>
            <person name="Martin F."/>
        </authorList>
    </citation>
    <scope>NUCLEOTIDE SEQUENCE [LARGE SCALE GENOMIC DNA]</scope>
    <source>
        <strain evidence="3">98AG31 / pathotype 3-4-7</strain>
    </source>
</reference>
<gene>
    <name evidence="2" type="ORF">MELLADRAFT_114002</name>
</gene>
<protein>
    <submittedName>
        <fullName evidence="2">Uncharacterized protein</fullName>
    </submittedName>
</protein>
<keyword evidence="3" id="KW-1185">Reference proteome</keyword>
<name>F4SBT6_MELLP</name>
<dbReference type="Proteomes" id="UP000001072">
    <property type="component" value="Unassembled WGS sequence"/>
</dbReference>
<evidence type="ECO:0000313" key="3">
    <source>
        <dbReference type="Proteomes" id="UP000001072"/>
    </source>
</evidence>
<proteinExistence type="predicted"/>
<dbReference type="GeneID" id="18925172"/>
<dbReference type="RefSeq" id="XP_007418845.1">
    <property type="nucleotide sequence ID" value="XM_007418783.1"/>
</dbReference>
<feature type="region of interest" description="Disordered" evidence="1">
    <location>
        <begin position="1"/>
        <end position="77"/>
    </location>
</feature>
<dbReference type="KEGG" id="mlr:MELLADRAFT_114002"/>
<evidence type="ECO:0000313" key="2">
    <source>
        <dbReference type="EMBL" id="EGF97886.1"/>
    </source>
</evidence>